<evidence type="ECO:0000313" key="2">
    <source>
        <dbReference type="Proteomes" id="UP000240608"/>
    </source>
</evidence>
<organism evidence="1 2">
    <name type="scientific">Marivirga lumbricoides</name>
    <dbReference type="NCBI Taxonomy" id="1046115"/>
    <lineage>
        <taxon>Bacteria</taxon>
        <taxon>Pseudomonadati</taxon>
        <taxon>Bacteroidota</taxon>
        <taxon>Cytophagia</taxon>
        <taxon>Cytophagales</taxon>
        <taxon>Marivirgaceae</taxon>
        <taxon>Marivirga</taxon>
    </lineage>
</organism>
<gene>
    <name evidence="1" type="ORF">C9994_12140</name>
</gene>
<sequence length="79" mass="9232">MSIFTWLQHRLYKAKKILCSIWKYFKYMKNQSDQLLEATKSPGKIINLMDELIEIAPKILILEKKKGKLSLNHAITVLA</sequence>
<name>A0A2T4DKS7_9BACT</name>
<dbReference type="AlphaFoldDB" id="A0A2T4DKS7"/>
<dbReference type="EMBL" id="PYVU01000131">
    <property type="protein sequence ID" value="PTB94431.1"/>
    <property type="molecule type" value="Genomic_DNA"/>
</dbReference>
<reference evidence="1 2" key="1">
    <citation type="submission" date="2018-03" db="EMBL/GenBank/DDBJ databases">
        <title>Cross-interface Injection: A General Nanoliter Liquid Handling Method Applied to Single Cells Genome Amplification Automated Nanoliter Liquid Handling Applied to Single Cell Multiple Displacement Amplification.</title>
        <authorList>
            <person name="Yun J."/>
            <person name="Xu P."/>
            <person name="Xu J."/>
            <person name="Dai X."/>
            <person name="Wang Y."/>
            <person name="Zheng X."/>
            <person name="Cao C."/>
            <person name="Yi Q."/>
            <person name="Zhu Y."/>
            <person name="Wang L."/>
            <person name="Dong Z."/>
            <person name="Huang Y."/>
            <person name="Huang L."/>
            <person name="Du W."/>
        </authorList>
    </citation>
    <scope>NUCLEOTIDE SEQUENCE [LARGE SCALE GENOMIC DNA]</scope>
    <source>
        <strain evidence="1 2">Z-D1-2</strain>
    </source>
</reference>
<comment type="caution">
    <text evidence="1">The sequence shown here is derived from an EMBL/GenBank/DDBJ whole genome shotgun (WGS) entry which is preliminary data.</text>
</comment>
<evidence type="ECO:0000313" key="1">
    <source>
        <dbReference type="EMBL" id="PTB94431.1"/>
    </source>
</evidence>
<accession>A0A2T4DKS7</accession>
<dbReference type="Proteomes" id="UP000240608">
    <property type="component" value="Unassembled WGS sequence"/>
</dbReference>
<protein>
    <submittedName>
        <fullName evidence="1">Uncharacterized protein</fullName>
    </submittedName>
</protein>
<proteinExistence type="predicted"/>